<keyword evidence="4" id="KW-1185">Reference proteome</keyword>
<dbReference type="InterPro" id="IPR055305">
    <property type="entry name" value="GG3-like"/>
</dbReference>
<dbReference type="EMBL" id="CP136895">
    <property type="protein sequence ID" value="WOL11576.1"/>
    <property type="molecule type" value="Genomic_DNA"/>
</dbReference>
<dbReference type="PANTHER" id="PTHR32378">
    <property type="entry name" value="GUANINE NUCLEOTIDE-BINDING PROTEIN SUBUNIT GAMMA 3"/>
    <property type="match status" value="1"/>
</dbReference>
<reference evidence="3 4" key="1">
    <citation type="submission" date="2023-10" db="EMBL/GenBank/DDBJ databases">
        <title>Chromosome-scale genome assembly provides insights into flower coloration mechanisms of Canna indica.</title>
        <authorList>
            <person name="Li C."/>
        </authorList>
    </citation>
    <scope>NUCLEOTIDE SEQUENCE [LARGE SCALE GENOMIC DNA]</scope>
    <source>
        <tissue evidence="3">Flower</tissue>
    </source>
</reference>
<gene>
    <name evidence="3" type="ORF">Cni_G20340</name>
</gene>
<name>A0AAQ3KT17_9LILI</name>
<dbReference type="AlphaFoldDB" id="A0AAQ3KT17"/>
<dbReference type="SMART" id="SM01224">
    <property type="entry name" value="G_gamma"/>
    <property type="match status" value="1"/>
</dbReference>
<evidence type="ECO:0000256" key="1">
    <source>
        <dbReference type="SAM" id="MobiDB-lite"/>
    </source>
</evidence>
<organism evidence="3 4">
    <name type="scientific">Canna indica</name>
    <name type="common">Indian-shot</name>
    <dbReference type="NCBI Taxonomy" id="4628"/>
    <lineage>
        <taxon>Eukaryota</taxon>
        <taxon>Viridiplantae</taxon>
        <taxon>Streptophyta</taxon>
        <taxon>Embryophyta</taxon>
        <taxon>Tracheophyta</taxon>
        <taxon>Spermatophyta</taxon>
        <taxon>Magnoliopsida</taxon>
        <taxon>Liliopsida</taxon>
        <taxon>Zingiberales</taxon>
        <taxon>Cannaceae</taxon>
        <taxon>Canna</taxon>
    </lineage>
</organism>
<dbReference type="Proteomes" id="UP001327560">
    <property type="component" value="Chromosome 6"/>
</dbReference>
<dbReference type="PANTHER" id="PTHR32378:SF10">
    <property type="entry name" value="GUANINE NUCLEOTIDE-BINDING PROTEIN SUBUNIT GAMMA 3"/>
    <property type="match status" value="1"/>
</dbReference>
<accession>A0AAQ3KT17</accession>
<dbReference type="InterPro" id="IPR015898">
    <property type="entry name" value="G-protein_gamma-like_dom"/>
</dbReference>
<proteinExistence type="predicted"/>
<protein>
    <submittedName>
        <fullName evidence="3">Guanine nucleotide-binding protein subunit gamma 3-like isoform X2</fullName>
    </submittedName>
</protein>
<feature type="region of interest" description="Disordered" evidence="1">
    <location>
        <begin position="1"/>
        <end position="25"/>
    </location>
</feature>
<feature type="domain" description="G protein gamma" evidence="2">
    <location>
        <begin position="34"/>
        <end position="105"/>
    </location>
</feature>
<feature type="compositionally biased region" description="Pro residues" evidence="1">
    <location>
        <begin position="9"/>
        <end position="25"/>
    </location>
</feature>
<evidence type="ECO:0000259" key="2">
    <source>
        <dbReference type="SMART" id="SM01224"/>
    </source>
</evidence>
<evidence type="ECO:0000313" key="3">
    <source>
        <dbReference type="EMBL" id="WOL11576.1"/>
    </source>
</evidence>
<sequence length="175" mass="18656">MAAEEEGFGPPPSPSPPRPRSPPRYPDLCGRHRLQAEVQVLSREIGFLEEELQSVGGLQPVSICCKEVDEYVGTIPDPLIPTHILIVFSVNQIQEEKEIFLCLEVAPFKNKDFAVALSYEVDSYLVVTLAMDDAPAEGSEEVAAAPANLVGHAPLAVVQCHAEAAAAAAAFPAPG</sequence>
<evidence type="ECO:0000313" key="4">
    <source>
        <dbReference type="Proteomes" id="UP001327560"/>
    </source>
</evidence>